<protein>
    <submittedName>
        <fullName evidence="2">Uncharacterized protein</fullName>
    </submittedName>
</protein>
<reference evidence="2 3" key="1">
    <citation type="journal article" date="2020" name="Microb. Genom.">
        <title>Genetic diversity of clinical and environmental Mucorales isolates obtained from an investigation of mucormycosis cases among solid organ transplant recipients.</title>
        <authorList>
            <person name="Nguyen M.H."/>
            <person name="Kaul D."/>
            <person name="Muto C."/>
            <person name="Cheng S.J."/>
            <person name="Richter R.A."/>
            <person name="Bruno V.M."/>
            <person name="Liu G."/>
            <person name="Beyhan S."/>
            <person name="Sundermann A.J."/>
            <person name="Mounaud S."/>
            <person name="Pasculle A.W."/>
            <person name="Nierman W.C."/>
            <person name="Driscoll E."/>
            <person name="Cumbie R."/>
            <person name="Clancy C.J."/>
            <person name="Dupont C.L."/>
        </authorList>
    </citation>
    <scope>NUCLEOTIDE SEQUENCE [LARGE SCALE GENOMIC DNA]</scope>
    <source>
        <strain evidence="2 3">GL24</strain>
    </source>
</reference>
<evidence type="ECO:0000313" key="2">
    <source>
        <dbReference type="EMBL" id="KAG1535953.1"/>
    </source>
</evidence>
<sequence>MAGDVPGGFDSLAQGRFGKVGGRGGPAALAGVDRQVQRAISCLLNGFDIVLSDRDRQAQAFRDFRRGVGSADLARVGEAKSVIAQFSMNSHTEEESVDDGYDENGYDRPSKSQVKREMHALLDLGKQLIELRSAWRSARPAAKAAAARSTSWAS</sequence>
<gene>
    <name evidence="2" type="ORF">G6F50_015191</name>
</gene>
<organism evidence="2 3">
    <name type="scientific">Rhizopus delemar</name>
    <dbReference type="NCBI Taxonomy" id="936053"/>
    <lineage>
        <taxon>Eukaryota</taxon>
        <taxon>Fungi</taxon>
        <taxon>Fungi incertae sedis</taxon>
        <taxon>Mucoromycota</taxon>
        <taxon>Mucoromycotina</taxon>
        <taxon>Mucoromycetes</taxon>
        <taxon>Mucorales</taxon>
        <taxon>Mucorineae</taxon>
        <taxon>Rhizopodaceae</taxon>
        <taxon>Rhizopus</taxon>
    </lineage>
</organism>
<comment type="caution">
    <text evidence="2">The sequence shown here is derived from an EMBL/GenBank/DDBJ whole genome shotgun (WGS) entry which is preliminary data.</text>
</comment>
<evidence type="ECO:0000313" key="3">
    <source>
        <dbReference type="Proteomes" id="UP000740926"/>
    </source>
</evidence>
<feature type="region of interest" description="Disordered" evidence="1">
    <location>
        <begin position="87"/>
        <end position="110"/>
    </location>
</feature>
<dbReference type="Pfam" id="PF04751">
    <property type="entry name" value="DarP"/>
    <property type="match status" value="1"/>
</dbReference>
<dbReference type="EMBL" id="JAANIU010008072">
    <property type="protein sequence ID" value="KAG1535953.1"/>
    <property type="molecule type" value="Genomic_DNA"/>
</dbReference>
<name>A0A9P7C5F0_9FUNG</name>
<feature type="compositionally biased region" description="Acidic residues" evidence="1">
    <location>
        <begin position="95"/>
        <end position="104"/>
    </location>
</feature>
<dbReference type="Proteomes" id="UP000740926">
    <property type="component" value="Unassembled WGS sequence"/>
</dbReference>
<evidence type="ECO:0000256" key="1">
    <source>
        <dbReference type="SAM" id="MobiDB-lite"/>
    </source>
</evidence>
<dbReference type="AlphaFoldDB" id="A0A9P7C5F0"/>
<keyword evidence="3" id="KW-1185">Reference proteome</keyword>
<accession>A0A9P7C5F0</accession>
<proteinExistence type="predicted"/>
<dbReference type="InterPro" id="IPR006839">
    <property type="entry name" value="DarP"/>
</dbReference>